<feature type="domain" description="Multidrug resistance protein MdtA-like C-terminal permuted SH3" evidence="6">
    <location>
        <begin position="290"/>
        <end position="346"/>
    </location>
</feature>
<evidence type="ECO:0000259" key="4">
    <source>
        <dbReference type="Pfam" id="PF25876"/>
    </source>
</evidence>
<dbReference type="InterPro" id="IPR058792">
    <property type="entry name" value="Beta-barrel_RND_2"/>
</dbReference>
<dbReference type="EMBL" id="FNCS01000014">
    <property type="protein sequence ID" value="SDG96371.1"/>
    <property type="molecule type" value="Genomic_DNA"/>
</dbReference>
<evidence type="ECO:0000256" key="1">
    <source>
        <dbReference type="ARBA" id="ARBA00009477"/>
    </source>
</evidence>
<dbReference type="PANTHER" id="PTHR30469">
    <property type="entry name" value="MULTIDRUG RESISTANCE PROTEIN MDTA"/>
    <property type="match status" value="1"/>
</dbReference>
<feature type="domain" description="CusB-like beta-barrel" evidence="5">
    <location>
        <begin position="211"/>
        <end position="276"/>
    </location>
</feature>
<dbReference type="PANTHER" id="PTHR30469:SF15">
    <property type="entry name" value="HLYD FAMILY OF SECRETION PROTEINS"/>
    <property type="match status" value="1"/>
</dbReference>
<name>A0A1G7YII6_9HYPH</name>
<dbReference type="AlphaFoldDB" id="A0A1G7YII6"/>
<protein>
    <submittedName>
        <fullName evidence="7">RND family efflux transporter, MFP subunit</fullName>
    </submittedName>
</protein>
<dbReference type="NCBIfam" id="TIGR01730">
    <property type="entry name" value="RND_mfp"/>
    <property type="match status" value="1"/>
</dbReference>
<feature type="domain" description="Multidrug resistance protein MdtA-like alpha-helical hairpin" evidence="4">
    <location>
        <begin position="103"/>
        <end position="169"/>
    </location>
</feature>
<dbReference type="PROSITE" id="PS51257">
    <property type="entry name" value="PROKAR_LIPOPROTEIN"/>
    <property type="match status" value="1"/>
</dbReference>
<accession>A0A1G7YII6</accession>
<evidence type="ECO:0000259" key="5">
    <source>
        <dbReference type="Pfam" id="PF25954"/>
    </source>
</evidence>
<feature type="chain" id="PRO_5011569011" evidence="3">
    <location>
        <begin position="18"/>
        <end position="362"/>
    </location>
</feature>
<dbReference type="InterPro" id="IPR058624">
    <property type="entry name" value="MdtA-like_HH"/>
</dbReference>
<feature type="coiled-coil region" evidence="2">
    <location>
        <begin position="102"/>
        <end position="167"/>
    </location>
</feature>
<dbReference type="Pfam" id="PF25967">
    <property type="entry name" value="RND-MFP_C"/>
    <property type="match status" value="1"/>
</dbReference>
<dbReference type="GO" id="GO:1990281">
    <property type="term" value="C:efflux pump complex"/>
    <property type="evidence" value="ECO:0007669"/>
    <property type="project" value="TreeGrafter"/>
</dbReference>
<dbReference type="Gene3D" id="2.40.30.170">
    <property type="match status" value="1"/>
</dbReference>
<organism evidence="7 8">
    <name type="scientific">Pelagibacterium luteolum</name>
    <dbReference type="NCBI Taxonomy" id="440168"/>
    <lineage>
        <taxon>Bacteria</taxon>
        <taxon>Pseudomonadati</taxon>
        <taxon>Pseudomonadota</taxon>
        <taxon>Alphaproteobacteria</taxon>
        <taxon>Hyphomicrobiales</taxon>
        <taxon>Devosiaceae</taxon>
        <taxon>Pelagibacterium</taxon>
    </lineage>
</organism>
<keyword evidence="2" id="KW-0175">Coiled coil</keyword>
<dbReference type="STRING" id="440168.SAMN04487974_11434"/>
<dbReference type="OrthoDB" id="9806939at2"/>
<evidence type="ECO:0000256" key="2">
    <source>
        <dbReference type="SAM" id="Coils"/>
    </source>
</evidence>
<dbReference type="Gene3D" id="2.40.420.20">
    <property type="match status" value="1"/>
</dbReference>
<evidence type="ECO:0000256" key="3">
    <source>
        <dbReference type="SAM" id="SignalP"/>
    </source>
</evidence>
<dbReference type="Gene3D" id="2.40.50.100">
    <property type="match status" value="1"/>
</dbReference>
<evidence type="ECO:0000313" key="8">
    <source>
        <dbReference type="Proteomes" id="UP000199495"/>
    </source>
</evidence>
<dbReference type="InterPro" id="IPR058627">
    <property type="entry name" value="MdtA-like_C"/>
</dbReference>
<dbReference type="SUPFAM" id="SSF111369">
    <property type="entry name" value="HlyD-like secretion proteins"/>
    <property type="match status" value="1"/>
</dbReference>
<dbReference type="Pfam" id="PF25876">
    <property type="entry name" value="HH_MFP_RND"/>
    <property type="match status" value="1"/>
</dbReference>
<dbReference type="GO" id="GO:0015562">
    <property type="term" value="F:efflux transmembrane transporter activity"/>
    <property type="evidence" value="ECO:0007669"/>
    <property type="project" value="TreeGrafter"/>
</dbReference>
<proteinExistence type="inferred from homology"/>
<reference evidence="7 8" key="1">
    <citation type="submission" date="2016-10" db="EMBL/GenBank/DDBJ databases">
        <authorList>
            <person name="de Groot N.N."/>
        </authorList>
    </citation>
    <scope>NUCLEOTIDE SEQUENCE [LARGE SCALE GENOMIC DNA]</scope>
    <source>
        <strain evidence="7 8">CGMCC 1.10267</strain>
    </source>
</reference>
<evidence type="ECO:0000313" key="7">
    <source>
        <dbReference type="EMBL" id="SDG96371.1"/>
    </source>
</evidence>
<feature type="signal peptide" evidence="3">
    <location>
        <begin position="1"/>
        <end position="17"/>
    </location>
</feature>
<dbReference type="Proteomes" id="UP000199495">
    <property type="component" value="Unassembled WGS sequence"/>
</dbReference>
<dbReference type="InterPro" id="IPR006143">
    <property type="entry name" value="RND_pump_MFP"/>
</dbReference>
<keyword evidence="3" id="KW-0732">Signal</keyword>
<comment type="similarity">
    <text evidence="1">Belongs to the membrane fusion protein (MFP) (TC 8.A.1) family.</text>
</comment>
<keyword evidence="8" id="KW-1185">Reference proteome</keyword>
<dbReference type="Gene3D" id="1.10.287.470">
    <property type="entry name" value="Helix hairpin bin"/>
    <property type="match status" value="1"/>
</dbReference>
<sequence>MNPRSLALLLLALPTLAACDAGTLVPQSAGEEDLVRPVITTTVSPVQADFLSMTGSIAPGTTIQLGFTVPGRLIARNASIGEIVGAGDVLARIDPMALALAVDAANAELRSAEADLENTQATFERQTELNVRGIVSDTVLDLSRLQLQSAQARVEGARAGLSQAEAALDEATLMASSDGIVLAVGGEPGEVLAPGTPVVTLAHLDTRDAIVDIPEFLAPAVAVGDRWTVILEVAPEIQAQGTVREIAPQADPATRTHRVRIELEAPPDAFRLGTTVFARSVESTGEPLFTIPEAAVIEMDGESRVWIVDAATGSVQSRAVEIDTALNGKALVSDGLAAGDIIVTAGTRSLDEGQRVRLLEDH</sequence>
<dbReference type="RefSeq" id="WP_143009418.1">
    <property type="nucleotide sequence ID" value="NZ_FNCS01000014.1"/>
</dbReference>
<dbReference type="Pfam" id="PF25954">
    <property type="entry name" value="Beta-barrel_RND_2"/>
    <property type="match status" value="1"/>
</dbReference>
<gene>
    <name evidence="7" type="ORF">SAMN04487974_11434</name>
</gene>
<evidence type="ECO:0000259" key="6">
    <source>
        <dbReference type="Pfam" id="PF25967"/>
    </source>
</evidence>